<dbReference type="Proteomes" id="UP001456524">
    <property type="component" value="Unassembled WGS sequence"/>
</dbReference>
<feature type="compositionally biased region" description="Polar residues" evidence="1">
    <location>
        <begin position="722"/>
        <end position="734"/>
    </location>
</feature>
<feature type="compositionally biased region" description="Low complexity" evidence="1">
    <location>
        <begin position="792"/>
        <end position="803"/>
    </location>
</feature>
<feature type="compositionally biased region" description="Polar residues" evidence="1">
    <location>
        <begin position="1759"/>
        <end position="1769"/>
    </location>
</feature>
<feature type="region of interest" description="Disordered" evidence="1">
    <location>
        <begin position="556"/>
        <end position="581"/>
    </location>
</feature>
<feature type="region of interest" description="Disordered" evidence="1">
    <location>
        <begin position="1583"/>
        <end position="1619"/>
    </location>
</feature>
<feature type="compositionally biased region" description="Polar residues" evidence="1">
    <location>
        <begin position="886"/>
        <end position="896"/>
    </location>
</feature>
<feature type="region of interest" description="Disordered" evidence="1">
    <location>
        <begin position="1456"/>
        <end position="1507"/>
    </location>
</feature>
<feature type="region of interest" description="Disordered" evidence="1">
    <location>
        <begin position="1051"/>
        <end position="1072"/>
    </location>
</feature>
<protein>
    <submittedName>
        <fullName evidence="2">Uncharacterized protein</fullName>
    </submittedName>
</protein>
<feature type="compositionally biased region" description="Basic and acidic residues" evidence="1">
    <location>
        <begin position="1208"/>
        <end position="1225"/>
    </location>
</feature>
<reference evidence="2 3" key="1">
    <citation type="journal article" date="2022" name="G3 (Bethesda)">
        <title>Enemy or ally: a genomic approach to elucidate the lifestyle of Phyllosticta citrichinaensis.</title>
        <authorList>
            <person name="Buijs V.A."/>
            <person name="Groenewald J.Z."/>
            <person name="Haridas S."/>
            <person name="LaButti K.M."/>
            <person name="Lipzen A."/>
            <person name="Martin F.M."/>
            <person name="Barry K."/>
            <person name="Grigoriev I.V."/>
            <person name="Crous P.W."/>
            <person name="Seidl M.F."/>
        </authorList>
    </citation>
    <scope>NUCLEOTIDE SEQUENCE [LARGE SCALE GENOMIC DNA]</scope>
    <source>
        <strain evidence="2 3">CBS 129764</strain>
    </source>
</reference>
<feature type="compositionally biased region" description="Low complexity" evidence="1">
    <location>
        <begin position="601"/>
        <end position="621"/>
    </location>
</feature>
<feature type="region of interest" description="Disordered" evidence="1">
    <location>
        <begin position="1753"/>
        <end position="1773"/>
    </location>
</feature>
<feature type="compositionally biased region" description="Basic and acidic residues" evidence="1">
    <location>
        <begin position="1152"/>
        <end position="1167"/>
    </location>
</feature>
<feature type="region of interest" description="Disordered" evidence="1">
    <location>
        <begin position="886"/>
        <end position="996"/>
    </location>
</feature>
<keyword evidence="3" id="KW-1185">Reference proteome</keyword>
<feature type="compositionally biased region" description="Low complexity" evidence="1">
    <location>
        <begin position="346"/>
        <end position="370"/>
    </location>
</feature>
<feature type="region of interest" description="Disordered" evidence="1">
    <location>
        <begin position="722"/>
        <end position="819"/>
    </location>
</feature>
<feature type="region of interest" description="Disordered" evidence="1">
    <location>
        <begin position="213"/>
        <end position="423"/>
    </location>
</feature>
<evidence type="ECO:0000313" key="3">
    <source>
        <dbReference type="Proteomes" id="UP001456524"/>
    </source>
</evidence>
<name>A0ABR1Y4E4_9PEZI</name>
<feature type="compositionally biased region" description="Basic and acidic residues" evidence="1">
    <location>
        <begin position="1590"/>
        <end position="1601"/>
    </location>
</feature>
<feature type="region of interest" description="Disordered" evidence="1">
    <location>
        <begin position="1119"/>
        <end position="1365"/>
    </location>
</feature>
<feature type="region of interest" description="Disordered" evidence="1">
    <location>
        <begin position="1381"/>
        <end position="1400"/>
    </location>
</feature>
<feature type="region of interest" description="Disordered" evidence="1">
    <location>
        <begin position="667"/>
        <end position="692"/>
    </location>
</feature>
<proteinExistence type="predicted"/>
<evidence type="ECO:0000313" key="2">
    <source>
        <dbReference type="EMBL" id="KAK8175903.1"/>
    </source>
</evidence>
<comment type="caution">
    <text evidence="2">The sequence shown here is derived from an EMBL/GenBank/DDBJ whole genome shotgun (WGS) entry which is preliminary data.</text>
</comment>
<gene>
    <name evidence="2" type="ORF">IWX90DRAFT_126093</name>
</gene>
<feature type="compositionally biased region" description="Basic and acidic residues" evidence="1">
    <location>
        <begin position="1176"/>
        <end position="1187"/>
    </location>
</feature>
<feature type="compositionally biased region" description="Low complexity" evidence="1">
    <location>
        <begin position="165"/>
        <end position="178"/>
    </location>
</feature>
<dbReference type="EMBL" id="JBBWUH010000002">
    <property type="protein sequence ID" value="KAK8175903.1"/>
    <property type="molecule type" value="Genomic_DNA"/>
</dbReference>
<feature type="region of interest" description="Disordered" evidence="1">
    <location>
        <begin position="91"/>
        <end position="196"/>
    </location>
</feature>
<feature type="compositionally biased region" description="Basic residues" evidence="1">
    <location>
        <begin position="1197"/>
        <end position="1207"/>
    </location>
</feature>
<feature type="compositionally biased region" description="Polar residues" evidence="1">
    <location>
        <begin position="1236"/>
        <end position="1245"/>
    </location>
</feature>
<accession>A0ABR1Y4E4</accession>
<feature type="region of interest" description="Disordered" evidence="1">
    <location>
        <begin position="509"/>
        <end position="531"/>
    </location>
</feature>
<feature type="compositionally biased region" description="Basic and acidic residues" evidence="1">
    <location>
        <begin position="1292"/>
        <end position="1306"/>
    </location>
</feature>
<feature type="compositionally biased region" description="Basic and acidic residues" evidence="1">
    <location>
        <begin position="321"/>
        <end position="333"/>
    </location>
</feature>
<sequence>MATTTPHEPRGTRLLAARKGKWRDLTSRCEARERHPRQHLSINKHRRVPDSSRFERVPALLIPLKLDESLVRRWLLSVYAQYTSSEVLSKTSNSFIPSTSPQSPPNSRATMSPPPPSAAAAADALCCTTDDQRSIDSEPETPRPTASNTRQQVEDPISPRPKIHSSQNPQPTSQSTQPAGFHETEDSSCLGPSIHADGPDVIAEIFANAEVSTELESAPTNGATEPSNAELLPAERTPKKQKRVAGRATSMLFLRHHKRNAEPDDSVESASKSHDRAEDAISGDEATRTGRSKERGKTWGKVKRLTRDLSRSSMNLLMMKKAGEETDKEDNDKPKKKRAKLKKECSSSGSASGQGLSTTPGTDGADGAGTELHVLVETSVEVLVQPSTEEGDAGIRSSHDVHPSDKENRVHSPTALDYHYDSDAASLPEIRDSVVERLTRAMTQEEGTQEERETLVKKERTSVEIKALIGESGKTLGDSKFSINPFELALPRSLTFSDLRDRLSGVRLSLSDDSRPSDPSTGTTESSGGAASDTAFLQAMKTHMANEYVAPAIQQSSAAEVEDGSNESEKQNHSTFKCPGDYFGEANNQKFASLPASSRINSSTSTQANSSSSYHQGSSNSCKFNSVQPLPNHGRTRNSLLQPPKETQRDGDAASVHLDLMRIRQHLRSDSSLSSTTDLHRSMGPPSDRHSAVNKYVYEGQNGKRDRDANAYPFRRLAHHNASSASNLQAQKPSTVMDDSQQQQSAANDGSSVQLHPDVGLGFAMFPDLRDAAHMPPPPIPPSRVRGDRRTSTSSSTNASALTGFNSSRVPPAWGHVLSNVPTHANSTAMHSRQGSGGNASRYAGSSVYSSRYGGATGSGVGFGYGAHGGQGTTGAAGKAYEPSSVYSTRANSPSLDGSVSGAGTGSGTPQPSVFSGVAESGTGTGTGSQSGSGMRKSGYEIFEMPKDLDESEEETRDEQTAVEGISADEGNMPGAYPPTPGPFDKIETEGEATGSLDEVVDADIKEQKQEGRCESPSEVSVYETPDTTAVDLHDPPPESVPSPTAIMIQCPQSPPPSDRTPLQPKSVKKNRSAMNLLGLQNALKPSLEHHESRRKSVGAKLSGFNIFRSKTMSNLRRAASLARTGAQEANEDVEKTPLAQSEDRLDDSEAPDSKDLAVDGPTDRRGSAGTQALRHGVERHDRGREYDDYDDDDERRHHHHHHHHDHRRDSAARDADPVPLEDRKPGHRSRIRDSLSPTSGSANQAAMWEKALQAHREEKSVLFLSPEKGGKAKAQSLFRERSGSGSALRAKPIDEKQDGQKRPRSTEPPSNAWSGFGGFGERGESSQAGARFRRSETVLLDPLDSDLGKSRPSLHAPAGSKKGKTAFLGDELKTGHVPEAASISPCTSPAPTPDDEAPLARARTWDEAEASAMNLGDLGAWSRYPSHTRDVRNNSAGHTDEVHTRDFAYEIRLSEIAESEDGGETGAGDQMSRSPTGYKRVGTLGSASFKRRGKNKSSRGSLPKSKSMTFGRSFLKHYIGLFRSQSEEFRRHGHGHRSSVAEGGILEHPELEILPAVWSPVPIMLEPVPRESAEVEAGHAVIKGGDGAGDEKDQDQDQNKGKQSVQEGQAIGGEEKGNAAQESLLDENKPDSKVEFELPEASNKLSRLERKTGSSEASWKADARLWSKLCNSESMSPLGVSQESLVEHGVSSVPPYDRKAERSSEWQRNVRLWTCLADRSQEFHAAVQHEAEASQLRDTDPDLNDAVDLTNRAHGSSEYANQSTSPLPRSSDEWRRDARLFSQMYESCVGLPQFGSTEDVNANAYANGSANEIGEHQRYQHGEDNSSSGLRAASAGVIDGLVAGRENAHPASAARWRTLSGGDAGAYGGHFKNESAVSMASLRRSTWDMMKVLD</sequence>
<organism evidence="2 3">
    <name type="scientific">Phyllosticta citrichinensis</name>
    <dbReference type="NCBI Taxonomy" id="1130410"/>
    <lineage>
        <taxon>Eukaryota</taxon>
        <taxon>Fungi</taxon>
        <taxon>Dikarya</taxon>
        <taxon>Ascomycota</taxon>
        <taxon>Pezizomycotina</taxon>
        <taxon>Dothideomycetes</taxon>
        <taxon>Dothideomycetes incertae sedis</taxon>
        <taxon>Botryosphaeriales</taxon>
        <taxon>Phyllostictaceae</taxon>
        <taxon>Phyllosticta</taxon>
    </lineage>
</organism>
<evidence type="ECO:0000256" key="1">
    <source>
        <dbReference type="SAM" id="MobiDB-lite"/>
    </source>
</evidence>
<feature type="compositionally biased region" description="Polar residues" evidence="1">
    <location>
        <begin position="213"/>
        <end position="227"/>
    </location>
</feature>
<feature type="compositionally biased region" description="Basic and acidic residues" evidence="1">
    <location>
        <begin position="271"/>
        <end position="297"/>
    </location>
</feature>
<feature type="region of interest" description="Disordered" evidence="1">
    <location>
        <begin position="598"/>
        <end position="652"/>
    </location>
</feature>
<feature type="compositionally biased region" description="Low complexity" evidence="1">
    <location>
        <begin position="738"/>
        <end position="747"/>
    </location>
</feature>
<feature type="compositionally biased region" description="Polar residues" evidence="1">
    <location>
        <begin position="91"/>
        <end position="110"/>
    </location>
</feature>
<feature type="compositionally biased region" description="Basic and acidic residues" evidence="1">
    <location>
        <begin position="397"/>
        <end position="410"/>
    </location>
</feature>